<gene>
    <name evidence="1" type="ORF">SDC9_152149</name>
</gene>
<protein>
    <submittedName>
        <fullName evidence="1">Uncharacterized protein</fullName>
    </submittedName>
</protein>
<dbReference type="EMBL" id="VSSQ01050821">
    <property type="protein sequence ID" value="MPN04901.1"/>
    <property type="molecule type" value="Genomic_DNA"/>
</dbReference>
<comment type="caution">
    <text evidence="1">The sequence shown here is derived from an EMBL/GenBank/DDBJ whole genome shotgun (WGS) entry which is preliminary data.</text>
</comment>
<proteinExistence type="predicted"/>
<evidence type="ECO:0000313" key="1">
    <source>
        <dbReference type="EMBL" id="MPN04901.1"/>
    </source>
</evidence>
<accession>A0A645ESA2</accession>
<sequence>MLAADNTFSRLPVILPIDKNTRHPLECLQLIREMQGDPAQSLFAENGNIPLRKEQYPLLPCRSPLLPERAGRPLSFSTYEEFYVCMSILGVELWNIILFNKSVEDAMTDCLTLSRAYLNMELDKKSLENQKRWAEFYL</sequence>
<dbReference type="AlphaFoldDB" id="A0A645ESA2"/>
<reference evidence="1" key="1">
    <citation type="submission" date="2019-08" db="EMBL/GenBank/DDBJ databases">
        <authorList>
            <person name="Kucharzyk K."/>
            <person name="Murdoch R.W."/>
            <person name="Higgins S."/>
            <person name="Loffler F."/>
        </authorList>
    </citation>
    <scope>NUCLEOTIDE SEQUENCE</scope>
</reference>
<organism evidence="1">
    <name type="scientific">bioreactor metagenome</name>
    <dbReference type="NCBI Taxonomy" id="1076179"/>
    <lineage>
        <taxon>unclassified sequences</taxon>
        <taxon>metagenomes</taxon>
        <taxon>ecological metagenomes</taxon>
    </lineage>
</organism>
<name>A0A645ESA2_9ZZZZ</name>